<evidence type="ECO:0000313" key="1">
    <source>
        <dbReference type="EMBL" id="TFK57885.1"/>
    </source>
</evidence>
<gene>
    <name evidence="1" type="ORF">BDN72DRAFT_782760</name>
</gene>
<sequence>MSGAEPIVDVGRDEAESDDEGQVDAPRHENPFNDEEGSQFLRYLLQMRREHIIPDGYTLTEDEWGDQGYPTMGSITYGRTRRQLSISLPDSVWRPRAELWAQGHFLMTTILSSRRGKT</sequence>
<evidence type="ECO:0000313" key="2">
    <source>
        <dbReference type="Proteomes" id="UP000308600"/>
    </source>
</evidence>
<dbReference type="EMBL" id="ML209910">
    <property type="protein sequence ID" value="TFK57885.1"/>
    <property type="molecule type" value="Genomic_DNA"/>
</dbReference>
<accession>A0ACD2ZWU3</accession>
<organism evidence="1 2">
    <name type="scientific">Pluteus cervinus</name>
    <dbReference type="NCBI Taxonomy" id="181527"/>
    <lineage>
        <taxon>Eukaryota</taxon>
        <taxon>Fungi</taxon>
        <taxon>Dikarya</taxon>
        <taxon>Basidiomycota</taxon>
        <taxon>Agaricomycotina</taxon>
        <taxon>Agaricomycetes</taxon>
        <taxon>Agaricomycetidae</taxon>
        <taxon>Agaricales</taxon>
        <taxon>Pluteineae</taxon>
        <taxon>Pluteaceae</taxon>
        <taxon>Pluteus</taxon>
    </lineage>
</organism>
<proteinExistence type="predicted"/>
<protein>
    <submittedName>
        <fullName evidence="1">Uncharacterized protein</fullName>
    </submittedName>
</protein>
<dbReference type="Proteomes" id="UP000308600">
    <property type="component" value="Unassembled WGS sequence"/>
</dbReference>
<reference evidence="1 2" key="1">
    <citation type="journal article" date="2019" name="Nat. Ecol. Evol.">
        <title>Megaphylogeny resolves global patterns of mushroom evolution.</title>
        <authorList>
            <person name="Varga T."/>
            <person name="Krizsan K."/>
            <person name="Foldi C."/>
            <person name="Dima B."/>
            <person name="Sanchez-Garcia M."/>
            <person name="Sanchez-Ramirez S."/>
            <person name="Szollosi G.J."/>
            <person name="Szarkandi J.G."/>
            <person name="Papp V."/>
            <person name="Albert L."/>
            <person name="Andreopoulos W."/>
            <person name="Angelini C."/>
            <person name="Antonin V."/>
            <person name="Barry K.W."/>
            <person name="Bougher N.L."/>
            <person name="Buchanan P."/>
            <person name="Buyck B."/>
            <person name="Bense V."/>
            <person name="Catcheside P."/>
            <person name="Chovatia M."/>
            <person name="Cooper J."/>
            <person name="Damon W."/>
            <person name="Desjardin D."/>
            <person name="Finy P."/>
            <person name="Geml J."/>
            <person name="Haridas S."/>
            <person name="Hughes K."/>
            <person name="Justo A."/>
            <person name="Karasinski D."/>
            <person name="Kautmanova I."/>
            <person name="Kiss B."/>
            <person name="Kocsube S."/>
            <person name="Kotiranta H."/>
            <person name="LaButti K.M."/>
            <person name="Lechner B.E."/>
            <person name="Liimatainen K."/>
            <person name="Lipzen A."/>
            <person name="Lukacs Z."/>
            <person name="Mihaltcheva S."/>
            <person name="Morgado L.N."/>
            <person name="Niskanen T."/>
            <person name="Noordeloos M.E."/>
            <person name="Ohm R.A."/>
            <person name="Ortiz-Santana B."/>
            <person name="Ovrebo C."/>
            <person name="Racz N."/>
            <person name="Riley R."/>
            <person name="Savchenko A."/>
            <person name="Shiryaev A."/>
            <person name="Soop K."/>
            <person name="Spirin V."/>
            <person name="Szebenyi C."/>
            <person name="Tomsovsky M."/>
            <person name="Tulloss R.E."/>
            <person name="Uehling J."/>
            <person name="Grigoriev I.V."/>
            <person name="Vagvolgyi C."/>
            <person name="Papp T."/>
            <person name="Martin F.M."/>
            <person name="Miettinen O."/>
            <person name="Hibbett D.S."/>
            <person name="Nagy L.G."/>
        </authorList>
    </citation>
    <scope>NUCLEOTIDE SEQUENCE [LARGE SCALE GENOMIC DNA]</scope>
    <source>
        <strain evidence="1 2">NL-1719</strain>
    </source>
</reference>
<name>A0ACD2ZWU3_9AGAR</name>
<keyword evidence="2" id="KW-1185">Reference proteome</keyword>